<evidence type="ECO:0000313" key="2">
    <source>
        <dbReference type="EMBL" id="ODN00162.1"/>
    </source>
</evidence>
<reference evidence="2 3" key="1">
    <citation type="journal article" date="2016" name="Genome Biol. Evol.">
        <title>Gene Family Evolution Reflects Adaptation to Soil Environmental Stressors in the Genome of the Collembolan Orchesella cincta.</title>
        <authorList>
            <person name="Faddeeva-Vakhrusheva A."/>
            <person name="Derks M.F."/>
            <person name="Anvar S.Y."/>
            <person name="Agamennone V."/>
            <person name="Suring W."/>
            <person name="Smit S."/>
            <person name="van Straalen N.M."/>
            <person name="Roelofs D."/>
        </authorList>
    </citation>
    <scope>NUCLEOTIDE SEQUENCE [LARGE SCALE GENOMIC DNA]</scope>
    <source>
        <tissue evidence="2">Mixed pool</tissue>
    </source>
</reference>
<comment type="caution">
    <text evidence="2">The sequence shown here is derived from an EMBL/GenBank/DDBJ whole genome shotgun (WGS) entry which is preliminary data.</text>
</comment>
<protein>
    <submittedName>
        <fullName evidence="2">Uncharacterized protein</fullName>
    </submittedName>
</protein>
<evidence type="ECO:0000256" key="1">
    <source>
        <dbReference type="SAM" id="SignalP"/>
    </source>
</evidence>
<keyword evidence="1" id="KW-0732">Signal</keyword>
<name>A0A1D2N4J8_ORCCI</name>
<dbReference type="OrthoDB" id="8194769at2759"/>
<proteinExistence type="predicted"/>
<keyword evidence="3" id="KW-1185">Reference proteome</keyword>
<sequence length="95" mass="10760">MMFNALIIIFGFLVTIMSLTDSQAQTNEAPTTRLSKFILTLGFSIWFFSVVLSLAEEIELEDEESMEAHRVRSCTYVAKSGHEIIGEKSPPYYDC</sequence>
<feature type="signal peptide" evidence="1">
    <location>
        <begin position="1"/>
        <end position="24"/>
    </location>
</feature>
<accession>A0A1D2N4J8</accession>
<dbReference type="EMBL" id="LJIJ01000229">
    <property type="protein sequence ID" value="ODN00162.1"/>
    <property type="molecule type" value="Genomic_DNA"/>
</dbReference>
<dbReference type="Proteomes" id="UP000094527">
    <property type="component" value="Unassembled WGS sequence"/>
</dbReference>
<organism evidence="2 3">
    <name type="scientific">Orchesella cincta</name>
    <name type="common">Springtail</name>
    <name type="synonym">Podura cincta</name>
    <dbReference type="NCBI Taxonomy" id="48709"/>
    <lineage>
        <taxon>Eukaryota</taxon>
        <taxon>Metazoa</taxon>
        <taxon>Ecdysozoa</taxon>
        <taxon>Arthropoda</taxon>
        <taxon>Hexapoda</taxon>
        <taxon>Collembola</taxon>
        <taxon>Entomobryomorpha</taxon>
        <taxon>Entomobryoidea</taxon>
        <taxon>Orchesellidae</taxon>
        <taxon>Orchesellinae</taxon>
        <taxon>Orchesella</taxon>
    </lineage>
</organism>
<dbReference type="AlphaFoldDB" id="A0A1D2N4J8"/>
<feature type="chain" id="PRO_5008905023" evidence="1">
    <location>
        <begin position="25"/>
        <end position="95"/>
    </location>
</feature>
<evidence type="ECO:0000313" key="3">
    <source>
        <dbReference type="Proteomes" id="UP000094527"/>
    </source>
</evidence>
<gene>
    <name evidence="2" type="ORF">Ocin01_06519</name>
</gene>